<keyword evidence="3" id="KW-1185">Reference proteome</keyword>
<organism evidence="2 3">
    <name type="scientific">Thalassiosira oceanica</name>
    <name type="common">Marine diatom</name>
    <dbReference type="NCBI Taxonomy" id="159749"/>
    <lineage>
        <taxon>Eukaryota</taxon>
        <taxon>Sar</taxon>
        <taxon>Stramenopiles</taxon>
        <taxon>Ochrophyta</taxon>
        <taxon>Bacillariophyta</taxon>
        <taxon>Coscinodiscophyceae</taxon>
        <taxon>Thalassiosirophycidae</taxon>
        <taxon>Thalassiosirales</taxon>
        <taxon>Thalassiosiraceae</taxon>
        <taxon>Thalassiosira</taxon>
    </lineage>
</organism>
<dbReference type="AlphaFoldDB" id="K0QYM0"/>
<accession>K0QYM0</accession>
<feature type="compositionally biased region" description="Low complexity" evidence="1">
    <location>
        <begin position="1"/>
        <end position="22"/>
    </location>
</feature>
<reference evidence="2 3" key="1">
    <citation type="journal article" date="2012" name="Genome Biol.">
        <title>Genome and low-iron response of an oceanic diatom adapted to chronic iron limitation.</title>
        <authorList>
            <person name="Lommer M."/>
            <person name="Specht M."/>
            <person name="Roy A.S."/>
            <person name="Kraemer L."/>
            <person name="Andreson R."/>
            <person name="Gutowska M.A."/>
            <person name="Wolf J."/>
            <person name="Bergner S.V."/>
            <person name="Schilhabel M.B."/>
            <person name="Klostermeier U.C."/>
            <person name="Beiko R.G."/>
            <person name="Rosenstiel P."/>
            <person name="Hippler M."/>
            <person name="Laroche J."/>
        </authorList>
    </citation>
    <scope>NUCLEOTIDE SEQUENCE [LARGE SCALE GENOMIC DNA]</scope>
    <source>
        <strain evidence="2 3">CCMP1005</strain>
    </source>
</reference>
<feature type="non-terminal residue" evidence="2">
    <location>
        <position position="1"/>
    </location>
</feature>
<sequence length="187" mass="19235">AGGAAAAAASGPGLPAGGPVAPTGGGSAAWEGGGVGGITSAVEPSEGSISVSGSSAAPLSSVVSWPPVRLLQICRSDDAVAVMTLPISLLLMKKGPPLHALNRSKTKLPLNCLMLRTSKADEESALWMLGKAPDPYMKRYTDSILQARAQDKKKNPEGTIIVADFVAGKGLPGHDADVKRQRTWWQN</sequence>
<dbReference type="EMBL" id="AGNL01050024">
    <property type="protein sequence ID" value="EJK44213.1"/>
    <property type="molecule type" value="Genomic_DNA"/>
</dbReference>
<protein>
    <submittedName>
        <fullName evidence="2">Uncharacterized protein</fullName>
    </submittedName>
</protein>
<feature type="region of interest" description="Disordered" evidence="1">
    <location>
        <begin position="1"/>
        <end position="32"/>
    </location>
</feature>
<proteinExistence type="predicted"/>
<feature type="compositionally biased region" description="Gly residues" evidence="1">
    <location>
        <begin position="23"/>
        <end position="32"/>
    </location>
</feature>
<name>K0QYM0_THAOC</name>
<gene>
    <name evidence="2" type="ORF">THAOC_37269</name>
</gene>
<evidence type="ECO:0000313" key="3">
    <source>
        <dbReference type="Proteomes" id="UP000266841"/>
    </source>
</evidence>
<dbReference type="Proteomes" id="UP000266841">
    <property type="component" value="Unassembled WGS sequence"/>
</dbReference>
<comment type="caution">
    <text evidence="2">The sequence shown here is derived from an EMBL/GenBank/DDBJ whole genome shotgun (WGS) entry which is preliminary data.</text>
</comment>
<evidence type="ECO:0000313" key="2">
    <source>
        <dbReference type="EMBL" id="EJK44213.1"/>
    </source>
</evidence>
<evidence type="ECO:0000256" key="1">
    <source>
        <dbReference type="SAM" id="MobiDB-lite"/>
    </source>
</evidence>